<protein>
    <submittedName>
        <fullName evidence="2">Acyl-CoA thioesterase</fullName>
    </submittedName>
</protein>
<organism evidence="2 3">
    <name type="scientific">Flagellimonas spongiicola</name>
    <dbReference type="NCBI Taxonomy" id="2942208"/>
    <lineage>
        <taxon>Bacteria</taxon>
        <taxon>Pseudomonadati</taxon>
        <taxon>Bacteroidota</taxon>
        <taxon>Flavobacteriia</taxon>
        <taxon>Flavobacteriales</taxon>
        <taxon>Flavobacteriaceae</taxon>
        <taxon>Flagellimonas</taxon>
    </lineage>
</organism>
<dbReference type="Proteomes" id="UP001203607">
    <property type="component" value="Unassembled WGS sequence"/>
</dbReference>
<gene>
    <name evidence="2" type="ORF">M3P19_03860</name>
</gene>
<keyword evidence="3" id="KW-1185">Reference proteome</keyword>
<comment type="caution">
    <text evidence="2">The sequence shown here is derived from an EMBL/GenBank/DDBJ whole genome shotgun (WGS) entry which is preliminary data.</text>
</comment>
<proteinExistence type="predicted"/>
<dbReference type="SUPFAM" id="SSF54637">
    <property type="entry name" value="Thioesterase/thiol ester dehydrase-isomerase"/>
    <property type="match status" value="1"/>
</dbReference>
<dbReference type="EMBL" id="JAMFMA010000001">
    <property type="protein sequence ID" value="MCL6273129.1"/>
    <property type="molecule type" value="Genomic_DNA"/>
</dbReference>
<evidence type="ECO:0000259" key="1">
    <source>
        <dbReference type="Pfam" id="PF01643"/>
    </source>
</evidence>
<dbReference type="RefSeq" id="WP_249656303.1">
    <property type="nucleotide sequence ID" value="NZ_JAMFMA010000001.1"/>
</dbReference>
<name>A0ABT0PP38_9FLAO</name>
<dbReference type="Pfam" id="PF01643">
    <property type="entry name" value="Acyl-ACP_TE"/>
    <property type="match status" value="1"/>
</dbReference>
<sequence length="122" mass="14251">MLTVGENHLDDNQHVNNIQYVEWVQDISKNHWEFAVDEKSRKDLVWVVKNHNISYHRPAFLNEELKLTTYIKETKGPLSIRVVEISNNKTSQLLVKAITEWCLLDAASLKPKRVPEAIQQLF</sequence>
<reference evidence="2 3" key="1">
    <citation type="submission" date="2022-05" db="EMBL/GenBank/DDBJ databases">
        <authorList>
            <person name="Park J.-S."/>
        </authorList>
    </citation>
    <scope>NUCLEOTIDE SEQUENCE [LARGE SCALE GENOMIC DNA]</scope>
    <source>
        <strain evidence="2 3">2012CJ35-5</strain>
    </source>
</reference>
<evidence type="ECO:0000313" key="3">
    <source>
        <dbReference type="Proteomes" id="UP001203607"/>
    </source>
</evidence>
<dbReference type="CDD" id="cd00586">
    <property type="entry name" value="4HBT"/>
    <property type="match status" value="1"/>
</dbReference>
<evidence type="ECO:0000313" key="2">
    <source>
        <dbReference type="EMBL" id="MCL6273129.1"/>
    </source>
</evidence>
<dbReference type="InterPro" id="IPR029069">
    <property type="entry name" value="HotDog_dom_sf"/>
</dbReference>
<dbReference type="Gene3D" id="3.10.129.10">
    <property type="entry name" value="Hotdog Thioesterase"/>
    <property type="match status" value="1"/>
</dbReference>
<dbReference type="InterPro" id="IPR002864">
    <property type="entry name" value="Acyl-ACP_thioesterase_NHD"/>
</dbReference>
<feature type="domain" description="Acyl-ACP thioesterase N-terminal hotdog" evidence="1">
    <location>
        <begin position="9"/>
        <end position="120"/>
    </location>
</feature>
<accession>A0ABT0PP38</accession>